<sequence length="95" mass="10898">MTAPTFHDPAGHSWDSGRDSWQQILNAVDIPPFHEQRHMTPVAVRARVVWERDGQETIEGRVGYWAGRAVLVHWRDPRLRVQGAWFDVGDVARVS</sequence>
<dbReference type="EMBL" id="BSUK01000001">
    <property type="protein sequence ID" value="GMA26223.1"/>
    <property type="molecule type" value="Genomic_DNA"/>
</dbReference>
<organism evidence="1 2">
    <name type="scientific">Luteimicrobium album</name>
    <dbReference type="NCBI Taxonomy" id="1054550"/>
    <lineage>
        <taxon>Bacteria</taxon>
        <taxon>Bacillati</taxon>
        <taxon>Actinomycetota</taxon>
        <taxon>Actinomycetes</taxon>
        <taxon>Micrococcales</taxon>
        <taxon>Luteimicrobium</taxon>
    </lineage>
</organism>
<name>A0ABQ6I7U7_9MICO</name>
<protein>
    <submittedName>
        <fullName evidence="1">Uncharacterized protein</fullName>
    </submittedName>
</protein>
<evidence type="ECO:0000313" key="1">
    <source>
        <dbReference type="EMBL" id="GMA26223.1"/>
    </source>
</evidence>
<comment type="caution">
    <text evidence="1">The sequence shown here is derived from an EMBL/GenBank/DDBJ whole genome shotgun (WGS) entry which is preliminary data.</text>
</comment>
<accession>A0ABQ6I7U7</accession>
<proteinExistence type="predicted"/>
<evidence type="ECO:0000313" key="2">
    <source>
        <dbReference type="Proteomes" id="UP001157091"/>
    </source>
</evidence>
<keyword evidence="2" id="KW-1185">Reference proteome</keyword>
<dbReference type="RefSeq" id="WP_284294576.1">
    <property type="nucleotide sequence ID" value="NZ_BSUK01000001.1"/>
</dbReference>
<gene>
    <name evidence="1" type="ORF">GCM10025864_39820</name>
</gene>
<dbReference type="Proteomes" id="UP001157091">
    <property type="component" value="Unassembled WGS sequence"/>
</dbReference>
<reference evidence="2" key="1">
    <citation type="journal article" date="2019" name="Int. J. Syst. Evol. Microbiol.">
        <title>The Global Catalogue of Microorganisms (GCM) 10K type strain sequencing project: providing services to taxonomists for standard genome sequencing and annotation.</title>
        <authorList>
            <consortium name="The Broad Institute Genomics Platform"/>
            <consortium name="The Broad Institute Genome Sequencing Center for Infectious Disease"/>
            <person name="Wu L."/>
            <person name="Ma J."/>
        </authorList>
    </citation>
    <scope>NUCLEOTIDE SEQUENCE [LARGE SCALE GENOMIC DNA]</scope>
    <source>
        <strain evidence="2">NBRC 106348</strain>
    </source>
</reference>